<keyword evidence="2" id="KW-1185">Reference proteome</keyword>
<comment type="caution">
    <text evidence="1">The sequence shown here is derived from an EMBL/GenBank/DDBJ whole genome shotgun (WGS) entry which is preliminary data.</text>
</comment>
<dbReference type="SUPFAM" id="SSF102462">
    <property type="entry name" value="Peptidyl-tRNA hydrolase II"/>
    <property type="match status" value="1"/>
</dbReference>
<accession>A0ABP7GGL4</accession>
<dbReference type="Pfam" id="PF09391">
    <property type="entry name" value="DUF2000"/>
    <property type="match status" value="1"/>
</dbReference>
<protein>
    <submittedName>
        <fullName evidence="1">DUF2000 domain-containing protein</fullName>
    </submittedName>
</protein>
<dbReference type="Gene3D" id="3.40.1490.10">
    <property type="entry name" value="Bit1"/>
    <property type="match status" value="1"/>
</dbReference>
<proteinExistence type="predicted"/>
<dbReference type="EMBL" id="BAABEP010000107">
    <property type="protein sequence ID" value="GAA3763271.1"/>
    <property type="molecule type" value="Genomic_DNA"/>
</dbReference>
<sequence length="139" mass="14670">MSFSNADKCTFVVDGDIATGLAMNAVAALSLSVGHLTEGIIGEDVKDADGVSHHGITSIPLPILRGDRAALRDIVLKSAEFPDVLVVDFTEVAQSSRSYDEYTDRTSRVTAAELPYIAIAVCGGKSAVNKLTGSLPLYR</sequence>
<dbReference type="Proteomes" id="UP001499884">
    <property type="component" value="Unassembled WGS sequence"/>
</dbReference>
<gene>
    <name evidence="1" type="ORF">GCM10023082_65840</name>
</gene>
<dbReference type="RefSeq" id="WP_345655698.1">
    <property type="nucleotide sequence ID" value="NZ_BAABEP010000107.1"/>
</dbReference>
<name>A0ABP7GGL4_9ACTN</name>
<evidence type="ECO:0000313" key="2">
    <source>
        <dbReference type="Proteomes" id="UP001499884"/>
    </source>
</evidence>
<evidence type="ECO:0000313" key="1">
    <source>
        <dbReference type="EMBL" id="GAA3763271.1"/>
    </source>
</evidence>
<dbReference type="InterPro" id="IPR018988">
    <property type="entry name" value="DUF2000"/>
</dbReference>
<dbReference type="PIRSF" id="PIRSF033736">
    <property type="entry name" value="UCP033763"/>
    <property type="match status" value="1"/>
</dbReference>
<organism evidence="1 2">
    <name type="scientific">Streptomyces tremellae</name>
    <dbReference type="NCBI Taxonomy" id="1124239"/>
    <lineage>
        <taxon>Bacteria</taxon>
        <taxon>Bacillati</taxon>
        <taxon>Actinomycetota</taxon>
        <taxon>Actinomycetes</taxon>
        <taxon>Kitasatosporales</taxon>
        <taxon>Streptomycetaceae</taxon>
        <taxon>Streptomyces</taxon>
    </lineage>
</organism>
<dbReference type="InterPro" id="IPR023476">
    <property type="entry name" value="Pep_tRNA_hydro_II_dom_sf"/>
</dbReference>
<reference evidence="2" key="1">
    <citation type="journal article" date="2019" name="Int. J. Syst. Evol. Microbiol.">
        <title>The Global Catalogue of Microorganisms (GCM) 10K type strain sequencing project: providing services to taxonomists for standard genome sequencing and annotation.</title>
        <authorList>
            <consortium name="The Broad Institute Genomics Platform"/>
            <consortium name="The Broad Institute Genome Sequencing Center for Infectious Disease"/>
            <person name="Wu L."/>
            <person name="Ma J."/>
        </authorList>
    </citation>
    <scope>NUCLEOTIDE SEQUENCE [LARGE SCALE GENOMIC DNA]</scope>
    <source>
        <strain evidence="2">JCM 30846</strain>
    </source>
</reference>
<dbReference type="InterPro" id="IPR017021">
    <property type="entry name" value="UCP033763"/>
</dbReference>